<dbReference type="AlphaFoldDB" id="A0A5P2FWT4"/>
<dbReference type="RefSeq" id="WP_131328244.1">
    <property type="nucleotide sequence ID" value="NZ_CP044016.1"/>
</dbReference>
<feature type="signal peptide" evidence="1">
    <location>
        <begin position="1"/>
        <end position="28"/>
    </location>
</feature>
<dbReference type="EMBL" id="CP044016">
    <property type="protein sequence ID" value="QES87367.1"/>
    <property type="molecule type" value="Genomic_DNA"/>
</dbReference>
<sequence length="97" mass="10188">MLTISKNSKARSVIMAAAAVLAIGGAMAKNIQTTKYRYNGSTPQSAGSTISQNASDYSVINSGTSYGCDEDDSKICSYSRNASGQFVQDELGVYNAD</sequence>
<gene>
    <name evidence="2" type="ORF">E0W69_001395</name>
</gene>
<reference evidence="2 3" key="1">
    <citation type="submission" date="2019-09" db="EMBL/GenBank/DDBJ databases">
        <title>Complete genome sequence of Arachidicoccus sp. B3-10 isolated from apple orchard soil.</title>
        <authorList>
            <person name="Kim H.S."/>
            <person name="Han K.-I."/>
            <person name="Suh M.K."/>
            <person name="Lee K.C."/>
            <person name="Eom M.K."/>
            <person name="Kim J.-S."/>
            <person name="Kang S.W."/>
            <person name="Sin Y."/>
            <person name="Lee J.-S."/>
        </authorList>
    </citation>
    <scope>NUCLEOTIDE SEQUENCE [LARGE SCALE GENOMIC DNA]</scope>
    <source>
        <strain evidence="2 3">B3-10</strain>
    </source>
</reference>
<dbReference type="Proteomes" id="UP000292424">
    <property type="component" value="Chromosome"/>
</dbReference>
<name>A0A5P2FWT4_9BACT</name>
<evidence type="ECO:0000313" key="3">
    <source>
        <dbReference type="Proteomes" id="UP000292424"/>
    </source>
</evidence>
<organism evidence="2 3">
    <name type="scientific">Rhizosphaericola mali</name>
    <dbReference type="NCBI Taxonomy" id="2545455"/>
    <lineage>
        <taxon>Bacteria</taxon>
        <taxon>Pseudomonadati</taxon>
        <taxon>Bacteroidota</taxon>
        <taxon>Chitinophagia</taxon>
        <taxon>Chitinophagales</taxon>
        <taxon>Chitinophagaceae</taxon>
        <taxon>Rhizosphaericola</taxon>
    </lineage>
</organism>
<proteinExistence type="predicted"/>
<accession>A0A5P2FWT4</accession>
<keyword evidence="1" id="KW-0732">Signal</keyword>
<feature type="chain" id="PRO_5024455333" evidence="1">
    <location>
        <begin position="29"/>
        <end position="97"/>
    </location>
</feature>
<evidence type="ECO:0000256" key="1">
    <source>
        <dbReference type="SAM" id="SignalP"/>
    </source>
</evidence>
<protein>
    <submittedName>
        <fullName evidence="2">Uncharacterized protein</fullName>
    </submittedName>
</protein>
<dbReference type="KEGG" id="arac:E0W69_001395"/>
<keyword evidence="3" id="KW-1185">Reference proteome</keyword>
<evidence type="ECO:0000313" key="2">
    <source>
        <dbReference type="EMBL" id="QES87367.1"/>
    </source>
</evidence>